<dbReference type="Proteomes" id="UP000886814">
    <property type="component" value="Unassembled WGS sequence"/>
</dbReference>
<dbReference type="NCBIfam" id="NF038403">
    <property type="entry name" value="perm_prefix_1"/>
    <property type="match status" value="1"/>
</dbReference>
<evidence type="ECO:0000256" key="1">
    <source>
        <dbReference type="ARBA" id="ARBA00004141"/>
    </source>
</evidence>
<dbReference type="GO" id="GO:0005886">
    <property type="term" value="C:plasma membrane"/>
    <property type="evidence" value="ECO:0007669"/>
    <property type="project" value="TreeGrafter"/>
</dbReference>
<feature type="transmembrane region" description="Helical" evidence="6">
    <location>
        <begin position="199"/>
        <end position="215"/>
    </location>
</feature>
<evidence type="ECO:0000256" key="6">
    <source>
        <dbReference type="SAM" id="Phobius"/>
    </source>
</evidence>
<accession>A0A9D1PFF0</accession>
<keyword evidence="5 6" id="KW-0472">Membrane</keyword>
<evidence type="ECO:0000256" key="4">
    <source>
        <dbReference type="ARBA" id="ARBA00022989"/>
    </source>
</evidence>
<dbReference type="GO" id="GO:0008360">
    <property type="term" value="P:regulation of cell shape"/>
    <property type="evidence" value="ECO:0007669"/>
    <property type="project" value="UniProtKB-KW"/>
</dbReference>
<dbReference type="PANTHER" id="PTHR30474">
    <property type="entry name" value="CELL CYCLE PROTEIN"/>
    <property type="match status" value="1"/>
</dbReference>
<dbReference type="PANTHER" id="PTHR30474:SF1">
    <property type="entry name" value="PEPTIDOGLYCAN GLYCOSYLTRANSFERASE MRDB"/>
    <property type="match status" value="1"/>
</dbReference>
<feature type="transmembrane region" description="Helical" evidence="6">
    <location>
        <begin position="137"/>
        <end position="155"/>
    </location>
</feature>
<dbReference type="GO" id="GO:0032153">
    <property type="term" value="C:cell division site"/>
    <property type="evidence" value="ECO:0007669"/>
    <property type="project" value="TreeGrafter"/>
</dbReference>
<keyword evidence="4 6" id="KW-1133">Transmembrane helix</keyword>
<feature type="transmembrane region" description="Helical" evidence="6">
    <location>
        <begin position="108"/>
        <end position="125"/>
    </location>
</feature>
<feature type="transmembrane region" description="Helical" evidence="6">
    <location>
        <begin position="328"/>
        <end position="347"/>
    </location>
</feature>
<dbReference type="InterPro" id="IPR001182">
    <property type="entry name" value="FtsW/RodA"/>
</dbReference>
<feature type="transmembrane region" description="Helical" evidence="6">
    <location>
        <begin position="175"/>
        <end position="192"/>
    </location>
</feature>
<evidence type="ECO:0000313" key="7">
    <source>
        <dbReference type="EMBL" id="HIV40235.1"/>
    </source>
</evidence>
<name>A0A9D1PFF0_9FIRM</name>
<evidence type="ECO:0000313" key="8">
    <source>
        <dbReference type="Proteomes" id="UP000886814"/>
    </source>
</evidence>
<dbReference type="AlphaFoldDB" id="A0A9D1PFF0"/>
<dbReference type="GO" id="GO:0015648">
    <property type="term" value="F:lipid-linked peptidoglycan transporter activity"/>
    <property type="evidence" value="ECO:0007669"/>
    <property type="project" value="TreeGrafter"/>
</dbReference>
<comment type="subcellular location">
    <subcellularLocation>
        <location evidence="1">Membrane</location>
        <topology evidence="1">Multi-pass membrane protein</topology>
    </subcellularLocation>
</comment>
<reference evidence="7" key="2">
    <citation type="submission" date="2021-04" db="EMBL/GenBank/DDBJ databases">
        <authorList>
            <person name="Gilroy R."/>
        </authorList>
    </citation>
    <scope>NUCLEOTIDE SEQUENCE</scope>
    <source>
        <strain evidence="7">CHK195-9823</strain>
    </source>
</reference>
<evidence type="ECO:0000256" key="3">
    <source>
        <dbReference type="ARBA" id="ARBA00022960"/>
    </source>
</evidence>
<protein>
    <submittedName>
        <fullName evidence="7">FtsW/RodA/SpoVE family cell cycle protein</fullName>
    </submittedName>
</protein>
<evidence type="ECO:0000256" key="5">
    <source>
        <dbReference type="ARBA" id="ARBA00023136"/>
    </source>
</evidence>
<organism evidence="7 8">
    <name type="scientific">Candidatus Blautia stercorigallinarum</name>
    <dbReference type="NCBI Taxonomy" id="2838501"/>
    <lineage>
        <taxon>Bacteria</taxon>
        <taxon>Bacillati</taxon>
        <taxon>Bacillota</taxon>
        <taxon>Clostridia</taxon>
        <taxon>Lachnospirales</taxon>
        <taxon>Lachnospiraceae</taxon>
        <taxon>Blautia</taxon>
    </lineage>
</organism>
<gene>
    <name evidence="7" type="ORF">H9747_14780</name>
</gene>
<keyword evidence="3" id="KW-0133">Cell shape</keyword>
<dbReference type="InterPro" id="IPR047928">
    <property type="entry name" value="Perm_prefix_1"/>
</dbReference>
<evidence type="ECO:0000256" key="2">
    <source>
        <dbReference type="ARBA" id="ARBA00022692"/>
    </source>
</evidence>
<feature type="transmembrane region" description="Helical" evidence="6">
    <location>
        <begin position="250"/>
        <end position="275"/>
    </location>
</feature>
<comment type="caution">
    <text evidence="7">The sequence shown here is derived from an EMBL/GenBank/DDBJ whole genome shotgun (WGS) entry which is preliminary data.</text>
</comment>
<reference evidence="7" key="1">
    <citation type="journal article" date="2021" name="PeerJ">
        <title>Extensive microbial diversity within the chicken gut microbiome revealed by metagenomics and culture.</title>
        <authorList>
            <person name="Gilroy R."/>
            <person name="Ravi A."/>
            <person name="Getino M."/>
            <person name="Pursley I."/>
            <person name="Horton D.L."/>
            <person name="Alikhan N.F."/>
            <person name="Baker D."/>
            <person name="Gharbi K."/>
            <person name="Hall N."/>
            <person name="Watson M."/>
            <person name="Adriaenssens E.M."/>
            <person name="Foster-Nyarko E."/>
            <person name="Jarju S."/>
            <person name="Secka A."/>
            <person name="Antonio M."/>
            <person name="Oren A."/>
            <person name="Chaudhuri R.R."/>
            <person name="La Ragione R."/>
            <person name="Hildebrand F."/>
            <person name="Pallen M.J."/>
        </authorList>
    </citation>
    <scope>NUCLEOTIDE SEQUENCE</scope>
    <source>
        <strain evidence="7">CHK195-9823</strain>
    </source>
</reference>
<dbReference type="Pfam" id="PF01098">
    <property type="entry name" value="FTSW_RODA_SPOVE"/>
    <property type="match status" value="1"/>
</dbReference>
<sequence>MEEYLKTLLEQIRCKKARNVVEEEIRGHLEEQIEEYQMAGMDPKEAEKAAVLDMGDPVQTGISLDGIHRPRISWKLVILIGVISLLSILIQTVIGISQDPAGGLDSGLHHGLYVLVGFALMIFIYRLDYSFLGRNVVWVALGFFLVLLILRNLAIPVNGSYGWTFIGGVRISLRALLYLWPPLYGALLYKYYGRGYKGIVKSFLWILFPACYAWGLPDIALAFLIFFISMILLSMAVFQGWFQVKRGGTLAVVWSVVIFLPALELIWGVAFHGFAEYQIARLETYLRGENKAVSMLAGSRWLGKGMEPDLAKSIEYNSDYILSYLSSYYGILAAFLMAALVLGLILAGIKTAGKGKNRLGRMIGFASGLSLLLPAGINILVNLGLFPEVNTFLPFLSKGNSYLLVSYVLLGLILSVYRYKNILSEKACRRIRPAVK</sequence>
<feature type="transmembrane region" description="Helical" evidence="6">
    <location>
        <begin position="359"/>
        <end position="381"/>
    </location>
</feature>
<dbReference type="GO" id="GO:0051301">
    <property type="term" value="P:cell division"/>
    <property type="evidence" value="ECO:0007669"/>
    <property type="project" value="InterPro"/>
</dbReference>
<feature type="transmembrane region" description="Helical" evidence="6">
    <location>
        <begin position="76"/>
        <end position="96"/>
    </location>
</feature>
<feature type="transmembrane region" description="Helical" evidence="6">
    <location>
        <begin position="221"/>
        <end position="238"/>
    </location>
</feature>
<dbReference type="EMBL" id="DXIQ01000105">
    <property type="protein sequence ID" value="HIV40235.1"/>
    <property type="molecule type" value="Genomic_DNA"/>
</dbReference>
<feature type="transmembrane region" description="Helical" evidence="6">
    <location>
        <begin position="401"/>
        <end position="419"/>
    </location>
</feature>
<proteinExistence type="predicted"/>
<keyword evidence="2 6" id="KW-0812">Transmembrane</keyword>